<dbReference type="InterPro" id="IPR041373">
    <property type="entry name" value="RT_RNaseH"/>
</dbReference>
<organism evidence="8 9">
    <name type="scientific">Gossypium australe</name>
    <dbReference type="NCBI Taxonomy" id="47621"/>
    <lineage>
        <taxon>Eukaryota</taxon>
        <taxon>Viridiplantae</taxon>
        <taxon>Streptophyta</taxon>
        <taxon>Embryophyta</taxon>
        <taxon>Tracheophyta</taxon>
        <taxon>Spermatophyta</taxon>
        <taxon>Magnoliopsida</taxon>
        <taxon>eudicotyledons</taxon>
        <taxon>Gunneridae</taxon>
        <taxon>Pentapetalae</taxon>
        <taxon>rosids</taxon>
        <taxon>malvids</taxon>
        <taxon>Malvales</taxon>
        <taxon>Malvaceae</taxon>
        <taxon>Malvoideae</taxon>
        <taxon>Gossypium</taxon>
    </lineage>
</organism>
<evidence type="ECO:0000256" key="4">
    <source>
        <dbReference type="ARBA" id="ARBA00022759"/>
    </source>
</evidence>
<sequence length="161" mass="18475">MEEESAVYLQLLVESFANPPQKETLCELSKCQFWLKEIMFLSYVVSAEGVRIDSKKTKSNIIGDLLKVVLTQALVLIQPELGKQYVVYSDSSYAGLGCVLMEGGKLVAYVSRQLKQHECNYSTHDLELATVIFTLKIWRHYLYGEKCYIYTDHKSLKYLLT</sequence>
<dbReference type="Proteomes" id="UP000325315">
    <property type="component" value="Unassembled WGS sequence"/>
</dbReference>
<gene>
    <name evidence="8" type="ORF">EPI10_019999</name>
</gene>
<accession>A0A5B6WE28</accession>
<dbReference type="InterPro" id="IPR050951">
    <property type="entry name" value="Retrovirus_Pol_polyprotein"/>
</dbReference>
<dbReference type="Pfam" id="PF17917">
    <property type="entry name" value="RT_RNaseH"/>
    <property type="match status" value="1"/>
</dbReference>
<dbReference type="GO" id="GO:0003964">
    <property type="term" value="F:RNA-directed DNA polymerase activity"/>
    <property type="evidence" value="ECO:0007669"/>
    <property type="project" value="UniProtKB-KW"/>
</dbReference>
<dbReference type="InterPro" id="IPR043502">
    <property type="entry name" value="DNA/RNA_pol_sf"/>
</dbReference>
<dbReference type="CDD" id="cd09274">
    <property type="entry name" value="RNase_HI_RT_Ty3"/>
    <property type="match status" value="1"/>
</dbReference>
<keyword evidence="1" id="KW-0808">Transferase</keyword>
<evidence type="ECO:0000256" key="1">
    <source>
        <dbReference type="ARBA" id="ARBA00022679"/>
    </source>
</evidence>
<evidence type="ECO:0000259" key="7">
    <source>
        <dbReference type="Pfam" id="PF17917"/>
    </source>
</evidence>
<keyword evidence="2" id="KW-0548">Nucleotidyltransferase</keyword>
<evidence type="ECO:0000313" key="8">
    <source>
        <dbReference type="EMBL" id="KAA3479495.1"/>
    </source>
</evidence>
<evidence type="ECO:0000256" key="5">
    <source>
        <dbReference type="ARBA" id="ARBA00022801"/>
    </source>
</evidence>
<comment type="caution">
    <text evidence="8">The sequence shown here is derived from an EMBL/GenBank/DDBJ whole genome shotgun (WGS) entry which is preliminary data.</text>
</comment>
<dbReference type="GO" id="GO:0016787">
    <property type="term" value="F:hydrolase activity"/>
    <property type="evidence" value="ECO:0007669"/>
    <property type="project" value="UniProtKB-KW"/>
</dbReference>
<dbReference type="AlphaFoldDB" id="A0A5B6WE28"/>
<keyword evidence="3" id="KW-0540">Nuclease</keyword>
<evidence type="ECO:0000256" key="3">
    <source>
        <dbReference type="ARBA" id="ARBA00022722"/>
    </source>
</evidence>
<proteinExistence type="predicted"/>
<evidence type="ECO:0000313" key="9">
    <source>
        <dbReference type="Proteomes" id="UP000325315"/>
    </source>
</evidence>
<keyword evidence="9" id="KW-1185">Reference proteome</keyword>
<protein>
    <submittedName>
        <fullName evidence="8">Retrovirus-related Pol polyprotein from transposon 297 family</fullName>
    </submittedName>
</protein>
<evidence type="ECO:0000256" key="6">
    <source>
        <dbReference type="ARBA" id="ARBA00022918"/>
    </source>
</evidence>
<dbReference type="PANTHER" id="PTHR37984:SF5">
    <property type="entry name" value="PROTEIN NYNRIN-LIKE"/>
    <property type="match status" value="1"/>
</dbReference>
<reference evidence="9" key="1">
    <citation type="journal article" date="2019" name="Plant Biotechnol. J.">
        <title>Genome sequencing of the Australian wild diploid species Gossypium australe highlights disease resistance and delayed gland morphogenesis.</title>
        <authorList>
            <person name="Cai Y."/>
            <person name="Cai X."/>
            <person name="Wang Q."/>
            <person name="Wang P."/>
            <person name="Zhang Y."/>
            <person name="Cai C."/>
            <person name="Xu Y."/>
            <person name="Wang K."/>
            <person name="Zhou Z."/>
            <person name="Wang C."/>
            <person name="Geng S."/>
            <person name="Li B."/>
            <person name="Dong Q."/>
            <person name="Hou Y."/>
            <person name="Wang H."/>
            <person name="Ai P."/>
            <person name="Liu Z."/>
            <person name="Yi F."/>
            <person name="Sun M."/>
            <person name="An G."/>
            <person name="Cheng J."/>
            <person name="Zhang Y."/>
            <person name="Shi Q."/>
            <person name="Xie Y."/>
            <person name="Shi X."/>
            <person name="Chang Y."/>
            <person name="Huang F."/>
            <person name="Chen Y."/>
            <person name="Hong S."/>
            <person name="Mi L."/>
            <person name="Sun Q."/>
            <person name="Zhang L."/>
            <person name="Zhou B."/>
            <person name="Peng R."/>
            <person name="Zhang X."/>
            <person name="Liu F."/>
        </authorList>
    </citation>
    <scope>NUCLEOTIDE SEQUENCE [LARGE SCALE GENOMIC DNA]</scope>
    <source>
        <strain evidence="9">cv. PA1801</strain>
    </source>
</reference>
<dbReference type="GO" id="GO:0004519">
    <property type="term" value="F:endonuclease activity"/>
    <property type="evidence" value="ECO:0007669"/>
    <property type="project" value="UniProtKB-KW"/>
</dbReference>
<dbReference type="EMBL" id="SMMG02000003">
    <property type="protein sequence ID" value="KAA3479495.1"/>
    <property type="molecule type" value="Genomic_DNA"/>
</dbReference>
<keyword evidence="5" id="KW-0378">Hydrolase</keyword>
<dbReference type="SUPFAM" id="SSF56672">
    <property type="entry name" value="DNA/RNA polymerases"/>
    <property type="match status" value="1"/>
</dbReference>
<feature type="domain" description="Reverse transcriptase RNase H-like" evidence="7">
    <location>
        <begin position="82"/>
        <end position="160"/>
    </location>
</feature>
<dbReference type="OrthoDB" id="1435781at2759"/>
<keyword evidence="4" id="KW-0255">Endonuclease</keyword>
<dbReference type="PANTHER" id="PTHR37984">
    <property type="entry name" value="PROTEIN CBG26694"/>
    <property type="match status" value="1"/>
</dbReference>
<evidence type="ECO:0000256" key="2">
    <source>
        <dbReference type="ARBA" id="ARBA00022695"/>
    </source>
</evidence>
<name>A0A5B6WE28_9ROSI</name>
<keyword evidence="6" id="KW-0695">RNA-directed DNA polymerase</keyword>